<evidence type="ECO:0000256" key="6">
    <source>
        <dbReference type="SAM" id="MobiDB-lite"/>
    </source>
</evidence>
<keyword evidence="4" id="KW-0805">Transcription regulation</keyword>
<evidence type="ECO:0000256" key="1">
    <source>
        <dbReference type="ARBA" id="ARBA00022723"/>
    </source>
</evidence>
<dbReference type="GO" id="GO:0008270">
    <property type="term" value="F:zinc ion binding"/>
    <property type="evidence" value="ECO:0007669"/>
    <property type="project" value="UniProtKB-KW"/>
</dbReference>
<dbReference type="Pfam" id="PF23121">
    <property type="entry name" value="SPOC_AIPP2"/>
    <property type="match status" value="1"/>
</dbReference>
<reference evidence="8" key="2">
    <citation type="journal article" date="2024" name="Plant">
        <title>Genomic evolution and insights into agronomic trait innovations of Sesamum species.</title>
        <authorList>
            <person name="Miao H."/>
            <person name="Wang L."/>
            <person name="Qu L."/>
            <person name="Liu H."/>
            <person name="Sun Y."/>
            <person name="Le M."/>
            <person name="Wang Q."/>
            <person name="Wei S."/>
            <person name="Zheng Y."/>
            <person name="Lin W."/>
            <person name="Duan Y."/>
            <person name="Cao H."/>
            <person name="Xiong S."/>
            <person name="Wang X."/>
            <person name="Wei L."/>
            <person name="Li C."/>
            <person name="Ma Q."/>
            <person name="Ju M."/>
            <person name="Zhao R."/>
            <person name="Li G."/>
            <person name="Mu C."/>
            <person name="Tian Q."/>
            <person name="Mei H."/>
            <person name="Zhang T."/>
            <person name="Gao T."/>
            <person name="Zhang H."/>
        </authorList>
    </citation>
    <scope>NUCLEOTIDE SEQUENCE</scope>
    <source>
        <strain evidence="8">3651</strain>
    </source>
</reference>
<dbReference type="InterPro" id="IPR049914">
    <property type="entry name" value="PHD1-3/5-6"/>
</dbReference>
<dbReference type="PANTHER" id="PTHR33304:SF36">
    <property type="entry name" value="GB|AAF26970.1-RELATED"/>
    <property type="match status" value="1"/>
</dbReference>
<comment type="caution">
    <text evidence="8">The sequence shown here is derived from an EMBL/GenBank/DDBJ whole genome shotgun (WGS) entry which is preliminary data.</text>
</comment>
<dbReference type="EMBL" id="JACGWO010000005">
    <property type="protein sequence ID" value="KAK4427870.1"/>
    <property type="molecule type" value="Genomic_DNA"/>
</dbReference>
<evidence type="ECO:0000256" key="3">
    <source>
        <dbReference type="ARBA" id="ARBA00022833"/>
    </source>
</evidence>
<reference evidence="8" key="1">
    <citation type="submission" date="2020-06" db="EMBL/GenBank/DDBJ databases">
        <authorList>
            <person name="Li T."/>
            <person name="Hu X."/>
            <person name="Zhang T."/>
            <person name="Song X."/>
            <person name="Zhang H."/>
            <person name="Dai N."/>
            <person name="Sheng W."/>
            <person name="Hou X."/>
            <person name="Wei L."/>
        </authorList>
    </citation>
    <scope>NUCLEOTIDE SEQUENCE</scope>
    <source>
        <strain evidence="8">3651</strain>
        <tissue evidence="8">Leaf</tissue>
    </source>
</reference>
<feature type="region of interest" description="Disordered" evidence="6">
    <location>
        <begin position="1"/>
        <end position="40"/>
    </location>
</feature>
<keyword evidence="1" id="KW-0479">Metal-binding</keyword>
<name>A0AAE1YCS6_9LAMI</name>
<feature type="domain" description="AIPP2-like SPOC-like" evidence="7">
    <location>
        <begin position="111"/>
        <end position="241"/>
    </location>
</feature>
<dbReference type="GO" id="GO:0034244">
    <property type="term" value="P:negative regulation of transcription elongation by RNA polymerase II"/>
    <property type="evidence" value="ECO:0007669"/>
    <property type="project" value="InterPro"/>
</dbReference>
<sequence length="343" mass="39736">MKSLSNLKVSHHSSFLQPKGGNRSQRSIRPRTEQISFPQQDLYKRASQKLKTQRLGNMEIPQLQHQQSKKLTGGNVCTPEQLRTFDAKNGKENLVSDFERRSWTPALSPSWKGSFRIHDDLKHAELNLHIQGHSPSQVRRKVYGFSKQMPEVLHFELVSCKKIWKIFFQEYFPDRRDIGLYFFPSDRERSDDYILLLETISVENLALRKQFDDVELLVFTSKLLPVDCQRWKGKYFLWGVFHRLKQDSSDCLGNTGAKFSVLPSCNANYGRKQGDEHAEVDMNIDMLGRVKVGKMDVPVQQETLKEERKSFRNDSGGATDFCLKRRGCCDRNSSAKCQKRTLL</sequence>
<evidence type="ECO:0000313" key="9">
    <source>
        <dbReference type="Proteomes" id="UP001293254"/>
    </source>
</evidence>
<evidence type="ECO:0000256" key="5">
    <source>
        <dbReference type="ARBA" id="ARBA00023163"/>
    </source>
</evidence>
<dbReference type="Proteomes" id="UP001293254">
    <property type="component" value="Unassembled WGS sequence"/>
</dbReference>
<proteinExistence type="predicted"/>
<evidence type="ECO:0000256" key="2">
    <source>
        <dbReference type="ARBA" id="ARBA00022771"/>
    </source>
</evidence>
<protein>
    <recommendedName>
        <fullName evidence="7">AIPP2-like SPOC-like domain-containing protein</fullName>
    </recommendedName>
</protein>
<keyword evidence="2" id="KW-0863">Zinc-finger</keyword>
<dbReference type="PANTHER" id="PTHR33304">
    <property type="match status" value="1"/>
</dbReference>
<evidence type="ECO:0000256" key="4">
    <source>
        <dbReference type="ARBA" id="ARBA00023015"/>
    </source>
</evidence>
<dbReference type="AlphaFoldDB" id="A0AAE1YCS6"/>
<keyword evidence="3" id="KW-0862">Zinc</keyword>
<dbReference type="InterPro" id="IPR056280">
    <property type="entry name" value="AIPP2-like_SPOC"/>
</dbReference>
<evidence type="ECO:0000313" key="8">
    <source>
        <dbReference type="EMBL" id="KAK4427870.1"/>
    </source>
</evidence>
<keyword evidence="5" id="KW-0804">Transcription</keyword>
<organism evidence="8 9">
    <name type="scientific">Sesamum alatum</name>
    <dbReference type="NCBI Taxonomy" id="300844"/>
    <lineage>
        <taxon>Eukaryota</taxon>
        <taxon>Viridiplantae</taxon>
        <taxon>Streptophyta</taxon>
        <taxon>Embryophyta</taxon>
        <taxon>Tracheophyta</taxon>
        <taxon>Spermatophyta</taxon>
        <taxon>Magnoliopsida</taxon>
        <taxon>eudicotyledons</taxon>
        <taxon>Gunneridae</taxon>
        <taxon>Pentapetalae</taxon>
        <taxon>asterids</taxon>
        <taxon>lamiids</taxon>
        <taxon>Lamiales</taxon>
        <taxon>Pedaliaceae</taxon>
        <taxon>Sesamum</taxon>
    </lineage>
</organism>
<keyword evidence="9" id="KW-1185">Reference proteome</keyword>
<evidence type="ECO:0000259" key="7">
    <source>
        <dbReference type="Pfam" id="PF23121"/>
    </source>
</evidence>
<accession>A0AAE1YCS6</accession>
<feature type="compositionally biased region" description="Polar residues" evidence="6">
    <location>
        <begin position="1"/>
        <end position="39"/>
    </location>
</feature>
<gene>
    <name evidence="8" type="ORF">Salat_1556000</name>
</gene>
<dbReference type="GO" id="GO:0140566">
    <property type="term" value="F:histone reader activity"/>
    <property type="evidence" value="ECO:0007669"/>
    <property type="project" value="InterPro"/>
</dbReference>